<dbReference type="EMBL" id="CCYA01000276">
    <property type="protein sequence ID" value="CEH19054.1"/>
    <property type="molecule type" value="Genomic_DNA"/>
</dbReference>
<reference evidence="2" key="2">
    <citation type="submission" date="2014-09" db="EMBL/GenBank/DDBJ databases">
        <authorList>
            <person name="Sharma Rahul"/>
            <person name="Thines Marco"/>
        </authorList>
    </citation>
    <scope>NUCLEOTIDE SEQUENCE [LARGE SCALE GENOMIC DNA]</scope>
</reference>
<name>A0A0P1BAE2_9BASI</name>
<evidence type="ECO:0000313" key="1">
    <source>
        <dbReference type="EMBL" id="CEH12292.1"/>
    </source>
</evidence>
<sequence>MGSEEAERCPDTAVEVSDATLGVLVEGLPLEFCRDTALSLVTDAPSSARGSPYGT</sequence>
<protein>
    <submittedName>
        <fullName evidence="1">Uncharacterized protein</fullName>
    </submittedName>
</protein>
<keyword evidence="2" id="KW-1185">Reference proteome</keyword>
<dbReference type="EMBL" id="CCYA01000147">
    <property type="protein sequence ID" value="CEH12292.1"/>
    <property type="molecule type" value="Genomic_DNA"/>
</dbReference>
<evidence type="ECO:0000313" key="2">
    <source>
        <dbReference type="Proteomes" id="UP000054845"/>
    </source>
</evidence>
<dbReference type="AlphaFoldDB" id="A0A0P1BAE2"/>
<proteinExistence type="predicted"/>
<accession>A0A0P1BAE2</accession>
<reference evidence="1 2" key="1">
    <citation type="submission" date="2014-09" db="EMBL/GenBank/DDBJ databases">
        <authorList>
            <person name="Magalhaes I.L.F."/>
            <person name="Oliveira U."/>
            <person name="Santos F.R."/>
            <person name="Vidigal T.H.D.A."/>
            <person name="Brescovit A.D."/>
            <person name="Santos A.J."/>
        </authorList>
    </citation>
    <scope>NUCLEOTIDE SEQUENCE [LARGE SCALE GENOMIC DNA]</scope>
</reference>
<dbReference type="Proteomes" id="UP000054845">
    <property type="component" value="Unassembled WGS sequence"/>
</dbReference>
<organism evidence="1 2">
    <name type="scientific">Ceraceosorus bombacis</name>
    <dbReference type="NCBI Taxonomy" id="401625"/>
    <lineage>
        <taxon>Eukaryota</taxon>
        <taxon>Fungi</taxon>
        <taxon>Dikarya</taxon>
        <taxon>Basidiomycota</taxon>
        <taxon>Ustilaginomycotina</taxon>
        <taxon>Exobasidiomycetes</taxon>
        <taxon>Ceraceosorales</taxon>
        <taxon>Ceraceosoraceae</taxon>
        <taxon>Ceraceosorus</taxon>
    </lineage>
</organism>